<keyword evidence="9" id="KW-0812">Transmembrane</keyword>
<dbReference type="SUPFAM" id="SSF47384">
    <property type="entry name" value="Homodimeric domain of signal transducing histidine kinase"/>
    <property type="match status" value="1"/>
</dbReference>
<dbReference type="SUPFAM" id="SSF55874">
    <property type="entry name" value="ATPase domain of HSP90 chaperone/DNA topoisomerase II/histidine kinase"/>
    <property type="match status" value="1"/>
</dbReference>
<dbReference type="AlphaFoldDB" id="A0A160MB73"/>
<evidence type="ECO:0000313" key="12">
    <source>
        <dbReference type="Proteomes" id="UP000077856"/>
    </source>
</evidence>
<evidence type="ECO:0000256" key="7">
    <source>
        <dbReference type="ARBA" id="ARBA00022840"/>
    </source>
</evidence>
<dbReference type="PRINTS" id="PR00344">
    <property type="entry name" value="BCTRLSENSOR"/>
</dbReference>
<dbReference type="GO" id="GO:0005524">
    <property type="term" value="F:ATP binding"/>
    <property type="evidence" value="ECO:0007669"/>
    <property type="project" value="UniProtKB-KW"/>
</dbReference>
<evidence type="ECO:0000256" key="2">
    <source>
        <dbReference type="ARBA" id="ARBA00012438"/>
    </source>
</evidence>
<evidence type="ECO:0000256" key="9">
    <source>
        <dbReference type="SAM" id="Phobius"/>
    </source>
</evidence>
<evidence type="ECO:0000313" key="11">
    <source>
        <dbReference type="EMBL" id="AND40062.1"/>
    </source>
</evidence>
<keyword evidence="5" id="KW-0547">Nucleotide-binding</keyword>
<feature type="transmembrane region" description="Helical" evidence="9">
    <location>
        <begin position="159"/>
        <end position="178"/>
    </location>
</feature>
<organism evidence="11 12">
    <name type="scientific">Cytobacillus oceanisediminis 2691</name>
    <dbReference type="NCBI Taxonomy" id="1196031"/>
    <lineage>
        <taxon>Bacteria</taxon>
        <taxon>Bacillati</taxon>
        <taxon>Bacillota</taxon>
        <taxon>Bacilli</taxon>
        <taxon>Bacillales</taxon>
        <taxon>Bacillaceae</taxon>
        <taxon>Cytobacillus</taxon>
    </lineage>
</organism>
<keyword evidence="4" id="KW-0808">Transferase</keyword>
<evidence type="ECO:0000256" key="3">
    <source>
        <dbReference type="ARBA" id="ARBA00022553"/>
    </source>
</evidence>
<gene>
    <name evidence="11" type="ORF">A361_13210</name>
</gene>
<evidence type="ECO:0000256" key="5">
    <source>
        <dbReference type="ARBA" id="ARBA00022741"/>
    </source>
</evidence>
<dbReference type="InterPro" id="IPR036890">
    <property type="entry name" value="HATPase_C_sf"/>
</dbReference>
<dbReference type="InterPro" id="IPR036097">
    <property type="entry name" value="HisK_dim/P_sf"/>
</dbReference>
<evidence type="ECO:0000256" key="8">
    <source>
        <dbReference type="ARBA" id="ARBA00023012"/>
    </source>
</evidence>
<protein>
    <recommendedName>
        <fullName evidence="2">histidine kinase</fullName>
        <ecNumber evidence="2">2.7.13.3</ecNumber>
    </recommendedName>
</protein>
<dbReference type="eggNOG" id="COG4191">
    <property type="taxonomic scope" value="Bacteria"/>
</dbReference>
<name>A0A160MB73_9BACI</name>
<dbReference type="CDD" id="cd00082">
    <property type="entry name" value="HisKA"/>
    <property type="match status" value="1"/>
</dbReference>
<dbReference type="Gene3D" id="1.10.287.130">
    <property type="match status" value="1"/>
</dbReference>
<feature type="transmembrane region" description="Helical" evidence="9">
    <location>
        <begin position="100"/>
        <end position="118"/>
    </location>
</feature>
<evidence type="ECO:0000256" key="4">
    <source>
        <dbReference type="ARBA" id="ARBA00022679"/>
    </source>
</evidence>
<dbReference type="Pfam" id="PF02518">
    <property type="entry name" value="HATPase_c"/>
    <property type="match status" value="1"/>
</dbReference>
<dbReference type="SMART" id="SM00388">
    <property type="entry name" value="HisKA"/>
    <property type="match status" value="1"/>
</dbReference>
<feature type="transmembrane region" description="Helical" evidence="9">
    <location>
        <begin position="130"/>
        <end position="147"/>
    </location>
</feature>
<keyword evidence="6 11" id="KW-0418">Kinase</keyword>
<dbReference type="KEGG" id="bon:A361_13210"/>
<comment type="catalytic activity">
    <reaction evidence="1">
        <text>ATP + protein L-histidine = ADP + protein N-phospho-L-histidine.</text>
        <dbReference type="EC" id="2.7.13.3"/>
    </reaction>
</comment>
<keyword evidence="7" id="KW-0067">ATP-binding</keyword>
<dbReference type="InterPro" id="IPR003661">
    <property type="entry name" value="HisK_dim/P_dom"/>
</dbReference>
<keyword evidence="9" id="KW-0472">Membrane</keyword>
<keyword evidence="3" id="KW-0597">Phosphoprotein</keyword>
<dbReference type="Gene3D" id="3.30.565.10">
    <property type="entry name" value="Histidine kinase-like ATPase, C-terminal domain"/>
    <property type="match status" value="1"/>
</dbReference>
<evidence type="ECO:0000256" key="1">
    <source>
        <dbReference type="ARBA" id="ARBA00000085"/>
    </source>
</evidence>
<dbReference type="EC" id="2.7.13.3" evidence="2"/>
<proteinExistence type="predicted"/>
<evidence type="ECO:0000259" key="10">
    <source>
        <dbReference type="PROSITE" id="PS50109"/>
    </source>
</evidence>
<feature type="transmembrane region" description="Helical" evidence="9">
    <location>
        <begin position="7"/>
        <end position="24"/>
    </location>
</feature>
<sequence>MYDFTADLIFHFLIMIMIPFIHKISSYRGDYWKTSAPLLSVLFLALFLTMTFPVEIAGGQFFDLKFIPVFVAYFYIKPRAGFLTIFVLISFKGFFSPGDIWIALVNYTIISVLFFYASKIYKKCTFRQKLSIAVLFYLPITITRYVIFLQKDINEDAVYLLLFSAVSIMTLSIIIYLIEMNLVQENMMEKLRNAEKINAISQLAASVAHEIRNPMTTVRGFLQMLKNEKNLTADQKTFIKVSLEELDRTNHIISDFLLLARPETSVTSKVSLSGLLLEVADFMRPYGLMTKVEIRTSIFEGIFIMGNPNEIKQLFINLMKNSIEAMPDGGILEVSAFKRNTTADIQIKDEGVGMSKEKLQMLGQPYYSTKTKGTGLGLMISFDIINRLKGKYLIESTQNKGTSFTISLPLYYSPEEIRQPSFQNMSGGQRMNES</sequence>
<dbReference type="STRING" id="1196031.A361_13210"/>
<feature type="transmembrane region" description="Helical" evidence="9">
    <location>
        <begin position="66"/>
        <end position="88"/>
    </location>
</feature>
<evidence type="ECO:0000256" key="6">
    <source>
        <dbReference type="ARBA" id="ARBA00022777"/>
    </source>
</evidence>
<dbReference type="PROSITE" id="PS50109">
    <property type="entry name" value="HIS_KIN"/>
    <property type="match status" value="1"/>
</dbReference>
<feature type="transmembrane region" description="Helical" evidence="9">
    <location>
        <begin position="36"/>
        <end position="54"/>
    </location>
</feature>
<dbReference type="PANTHER" id="PTHR43065">
    <property type="entry name" value="SENSOR HISTIDINE KINASE"/>
    <property type="match status" value="1"/>
</dbReference>
<dbReference type="GO" id="GO:0000155">
    <property type="term" value="F:phosphorelay sensor kinase activity"/>
    <property type="evidence" value="ECO:0007669"/>
    <property type="project" value="InterPro"/>
</dbReference>
<dbReference type="PANTHER" id="PTHR43065:SF46">
    <property type="entry name" value="C4-DICARBOXYLATE TRANSPORT SENSOR PROTEIN DCTB"/>
    <property type="match status" value="1"/>
</dbReference>
<dbReference type="Pfam" id="PF00512">
    <property type="entry name" value="HisKA"/>
    <property type="match status" value="1"/>
</dbReference>
<dbReference type="InterPro" id="IPR003594">
    <property type="entry name" value="HATPase_dom"/>
</dbReference>
<dbReference type="EMBL" id="CP015506">
    <property type="protein sequence ID" value="AND40062.1"/>
    <property type="molecule type" value="Genomic_DNA"/>
</dbReference>
<dbReference type="InterPro" id="IPR005467">
    <property type="entry name" value="His_kinase_dom"/>
</dbReference>
<feature type="domain" description="Histidine kinase" evidence="10">
    <location>
        <begin position="206"/>
        <end position="412"/>
    </location>
</feature>
<keyword evidence="8" id="KW-0902">Two-component regulatory system</keyword>
<dbReference type="Proteomes" id="UP000077856">
    <property type="component" value="Chromosome"/>
</dbReference>
<dbReference type="InterPro" id="IPR004358">
    <property type="entry name" value="Sig_transdc_His_kin-like_C"/>
</dbReference>
<dbReference type="SMART" id="SM00387">
    <property type="entry name" value="HATPase_c"/>
    <property type="match status" value="1"/>
</dbReference>
<accession>A0A160MB73</accession>
<keyword evidence="9" id="KW-1133">Transmembrane helix</keyword>
<reference evidence="11 12" key="1">
    <citation type="submission" date="2016-04" db="EMBL/GenBank/DDBJ databases">
        <title>Complete genome sequence of Bacillus oceanisediminis strain 2691.</title>
        <authorList>
            <person name="Jeong H."/>
            <person name="Kim H.J."/>
            <person name="Lee D.-W."/>
        </authorList>
    </citation>
    <scope>NUCLEOTIDE SEQUENCE [LARGE SCALE GENOMIC DNA]</scope>
    <source>
        <strain evidence="11 12">2691</strain>
    </source>
</reference>